<dbReference type="Pfam" id="PF01841">
    <property type="entry name" value="Transglut_core"/>
    <property type="match status" value="1"/>
</dbReference>
<keyword evidence="3" id="KW-0378">Hydrolase</keyword>
<evidence type="ECO:0000259" key="2">
    <source>
        <dbReference type="SMART" id="SM00460"/>
    </source>
</evidence>
<feature type="transmembrane region" description="Helical" evidence="1">
    <location>
        <begin position="563"/>
        <end position="583"/>
    </location>
</feature>
<dbReference type="PANTHER" id="PTHR42736">
    <property type="entry name" value="PROTEIN-GLUTAMINE GAMMA-GLUTAMYLTRANSFERASE"/>
    <property type="match status" value="1"/>
</dbReference>
<dbReference type="InterPro" id="IPR002931">
    <property type="entry name" value="Transglutaminase-like"/>
</dbReference>
<keyword evidence="3" id="KW-0645">Protease</keyword>
<protein>
    <submittedName>
        <fullName evidence="3">FIG001454: Transglutaminase-like enzymes, putative cysteine proteases</fullName>
    </submittedName>
</protein>
<gene>
    <name evidence="3" type="ORF">MNBD_GAMMA21-2020</name>
</gene>
<feature type="transmembrane region" description="Helical" evidence="1">
    <location>
        <begin position="20"/>
        <end position="51"/>
    </location>
</feature>
<feature type="transmembrane region" description="Helical" evidence="1">
    <location>
        <begin position="137"/>
        <end position="155"/>
    </location>
</feature>
<accession>A0A3B0ZKU6</accession>
<dbReference type="AlphaFoldDB" id="A0A3B0ZKU6"/>
<organism evidence="3">
    <name type="scientific">hydrothermal vent metagenome</name>
    <dbReference type="NCBI Taxonomy" id="652676"/>
    <lineage>
        <taxon>unclassified sequences</taxon>
        <taxon>metagenomes</taxon>
        <taxon>ecological metagenomes</taxon>
    </lineage>
</organism>
<dbReference type="InterPro" id="IPR021878">
    <property type="entry name" value="TgpA_N"/>
</dbReference>
<evidence type="ECO:0000256" key="1">
    <source>
        <dbReference type="SAM" id="Phobius"/>
    </source>
</evidence>
<dbReference type="SMART" id="SM00460">
    <property type="entry name" value="TGc"/>
    <property type="match status" value="1"/>
</dbReference>
<dbReference type="GO" id="GO:0006508">
    <property type="term" value="P:proteolysis"/>
    <property type="evidence" value="ECO:0007669"/>
    <property type="project" value="UniProtKB-KW"/>
</dbReference>
<feature type="transmembrane region" description="Helical" evidence="1">
    <location>
        <begin position="175"/>
        <end position="194"/>
    </location>
</feature>
<feature type="transmembrane region" description="Helical" evidence="1">
    <location>
        <begin position="63"/>
        <end position="81"/>
    </location>
</feature>
<reference evidence="3" key="1">
    <citation type="submission" date="2018-06" db="EMBL/GenBank/DDBJ databases">
        <authorList>
            <person name="Zhirakovskaya E."/>
        </authorList>
    </citation>
    <scope>NUCLEOTIDE SEQUENCE</scope>
</reference>
<dbReference type="SUPFAM" id="SSF54001">
    <property type="entry name" value="Cysteine proteinases"/>
    <property type="match status" value="1"/>
</dbReference>
<proteinExistence type="predicted"/>
<keyword evidence="1" id="KW-0472">Membrane</keyword>
<dbReference type="PANTHER" id="PTHR42736:SF1">
    <property type="entry name" value="PROTEIN-GLUTAMINE GAMMA-GLUTAMYLTRANSFERASE"/>
    <property type="match status" value="1"/>
</dbReference>
<dbReference type="InterPro" id="IPR038765">
    <property type="entry name" value="Papain-like_cys_pep_sf"/>
</dbReference>
<evidence type="ECO:0000313" key="3">
    <source>
        <dbReference type="EMBL" id="VAW94028.1"/>
    </source>
</evidence>
<feature type="transmembrane region" description="Helical" evidence="1">
    <location>
        <begin position="113"/>
        <end position="131"/>
    </location>
</feature>
<sequence>MFNRKKKLSPIVFQHSRSGMYFLLAGLTVVLIAHIPHLPLWTTLTCFWLIIWRGLYDIKRVPLPNKFILFLILALILFGVISSYQTIFGRHAGSALLLSLLFLKLFEIKSLRDISFIAQLALFSIVVAFLFSNSIFMAVSMLVAVVLLITSLISFQHAKSGRLISKHAQKQHVLLSARMIAYAIPLTIIIFIVFPRTSSPLWGLPQDAFQARTGLSDTMSPGRISELSESQAVAFRVKFKSKRPLPEKIYWRGPVLWSYNGDTWSAPESRRDTLNKTMLLEPSKRVDYTITLEPHNNFWLFALDLPDSIPPFARLSSDMQLISRKRINHITRYEQSSYLDYTLPWNEGHSPERYLSIPAAAAPRARQFIKQLNQKYPDKSERVDAVLNYFNQQDFYYSRQPPLLFDDPVDEFLFETKRGYCEHYASTFTVLMRLAGIPARVVTGYQGGEMNPFSNYMIVRQSDAHAWSEVYLENKGWVRVDPTAVIPVANIENINDAARLRTELMASINLSNQSWLYSSAKQFGFAWDLVNNGWNQWVIGYTTKKQKSFFKALGITDITWKGLGYLMFITLTTFILIVAVNMYRTQKIRKNAIEKIYRKFLNKLRIYRIEQAPSEGALYFSQRVATRFPDRKMDLLNIAILYNRIRYSNLDAIDELRKAVKAIQFRKN</sequence>
<name>A0A3B0ZKU6_9ZZZZ</name>
<dbReference type="Pfam" id="PF11992">
    <property type="entry name" value="TgpA_N"/>
    <property type="match status" value="1"/>
</dbReference>
<dbReference type="EMBL" id="UOFR01000024">
    <property type="protein sequence ID" value="VAW94028.1"/>
    <property type="molecule type" value="Genomic_DNA"/>
</dbReference>
<keyword evidence="1" id="KW-1133">Transmembrane helix</keyword>
<feature type="domain" description="Transglutaminase-like" evidence="2">
    <location>
        <begin position="413"/>
        <end position="484"/>
    </location>
</feature>
<dbReference type="Gene3D" id="3.10.620.30">
    <property type="match status" value="1"/>
</dbReference>
<dbReference type="GO" id="GO:0008233">
    <property type="term" value="F:peptidase activity"/>
    <property type="evidence" value="ECO:0007669"/>
    <property type="project" value="UniProtKB-KW"/>
</dbReference>
<dbReference type="InterPro" id="IPR052901">
    <property type="entry name" value="Bact_TGase-like"/>
</dbReference>
<keyword evidence="1" id="KW-0812">Transmembrane</keyword>